<feature type="compositionally biased region" description="Acidic residues" evidence="9">
    <location>
        <begin position="577"/>
        <end position="593"/>
    </location>
</feature>
<evidence type="ECO:0000256" key="7">
    <source>
        <dbReference type="ARBA" id="ARBA00023135"/>
    </source>
</evidence>
<feature type="compositionally biased region" description="Basic residues" evidence="9">
    <location>
        <begin position="644"/>
        <end position="654"/>
    </location>
</feature>
<dbReference type="PANTHER" id="PTHR14094:SF9">
    <property type="entry name" value="SIGNAL RECOGNITION PARTICLE SUBUNIT SRP72"/>
    <property type="match status" value="1"/>
</dbReference>
<feature type="domain" description="Signal recognition particle SRP72 subunit RNA-binding" evidence="10">
    <location>
        <begin position="642"/>
        <end position="682"/>
    </location>
</feature>
<feature type="compositionally biased region" description="Basic and acidic residues" evidence="9">
    <location>
        <begin position="668"/>
        <end position="680"/>
    </location>
</feature>
<evidence type="ECO:0000313" key="12">
    <source>
        <dbReference type="Proteomes" id="UP000751190"/>
    </source>
</evidence>
<feature type="compositionally biased region" description="Basic and acidic residues" evidence="9">
    <location>
        <begin position="567"/>
        <end position="576"/>
    </location>
</feature>
<evidence type="ECO:0000256" key="9">
    <source>
        <dbReference type="SAM" id="MobiDB-lite"/>
    </source>
</evidence>
<keyword evidence="12" id="KW-1185">Reference proteome</keyword>
<proteinExistence type="inferred from homology"/>
<feature type="region of interest" description="Disordered" evidence="9">
    <location>
        <begin position="620"/>
        <end position="752"/>
    </location>
</feature>
<keyword evidence="5" id="KW-0963">Cytoplasm</keyword>
<evidence type="ECO:0000313" key="11">
    <source>
        <dbReference type="EMBL" id="KAG8459817.1"/>
    </source>
</evidence>
<dbReference type="Proteomes" id="UP000751190">
    <property type="component" value="Unassembled WGS sequence"/>
</dbReference>
<accession>A0A8J6C2I2</accession>
<dbReference type="OMA" id="PKCERTG"/>
<evidence type="ECO:0000256" key="5">
    <source>
        <dbReference type="ARBA" id="ARBA00022490"/>
    </source>
</evidence>
<keyword evidence="6" id="KW-0256">Endoplasmic reticulum</keyword>
<keyword evidence="7" id="KW-0733">Signal recognition particle</keyword>
<name>A0A8J6C2I2_DIALT</name>
<dbReference type="GO" id="GO:0005786">
    <property type="term" value="C:signal recognition particle, endoplasmic reticulum targeting"/>
    <property type="evidence" value="ECO:0007669"/>
    <property type="project" value="UniProtKB-KW"/>
</dbReference>
<dbReference type="InterPro" id="IPR026270">
    <property type="entry name" value="SRP72"/>
</dbReference>
<evidence type="ECO:0000256" key="1">
    <source>
        <dbReference type="ARBA" id="ARBA00004240"/>
    </source>
</evidence>
<evidence type="ECO:0000256" key="8">
    <source>
        <dbReference type="ARBA" id="ARBA00023274"/>
    </source>
</evidence>
<evidence type="ECO:0000256" key="4">
    <source>
        <dbReference type="ARBA" id="ARBA00018350"/>
    </source>
</evidence>
<comment type="caution">
    <text evidence="11">The sequence shown here is derived from an EMBL/GenBank/DDBJ whole genome shotgun (WGS) entry which is preliminary data.</text>
</comment>
<gene>
    <name evidence="11" type="ORF">KFE25_014380</name>
</gene>
<dbReference type="InterPro" id="IPR011990">
    <property type="entry name" value="TPR-like_helical_dom_sf"/>
</dbReference>
<feature type="region of interest" description="Disordered" evidence="9">
    <location>
        <begin position="562"/>
        <end position="593"/>
    </location>
</feature>
<dbReference type="EMBL" id="JAGTXO010000037">
    <property type="protein sequence ID" value="KAG8459817.1"/>
    <property type="molecule type" value="Genomic_DNA"/>
</dbReference>
<dbReference type="Gene3D" id="1.25.40.10">
    <property type="entry name" value="Tetratricopeptide repeat domain"/>
    <property type="match status" value="1"/>
</dbReference>
<comment type="similarity">
    <text evidence="3">Belongs to the SRP72 family.</text>
</comment>
<dbReference type="GO" id="GO:0005783">
    <property type="term" value="C:endoplasmic reticulum"/>
    <property type="evidence" value="ECO:0007669"/>
    <property type="project" value="UniProtKB-SubCell"/>
</dbReference>
<protein>
    <recommendedName>
        <fullName evidence="4">Signal recognition particle subunit SRP72</fullName>
    </recommendedName>
</protein>
<sequence>MADLGELCAQLEAQFAERNFAGALALAERVAVAEAQPDVGLRARLACLVQLSRADDALALLDEHGEALGADAVLPRAFCLYQNGQARAALDLIEPELAARGAPAADDGAAAQRRRMGLLHLQAQLHYKLGAYAEAAGAYQRVLAEDPSAADDEEVLTNATAAYVMAGRGADALRLRARAAGRCSLYELAYNYACAQIAQEDYAGARAMLDEALALSTHALHADELADDDEIAAEQAAIRVQTALVAQRSGDEAAAQEGYLGVLRIKGHEAIDTTVAAVAANNLVALRGDRDLFDSAKRCKAALSGAVAAKLLPSQRLVFLANQVVLTWHMGKPALCRELLDQLDAAFPASDLPVLLRVALLSRPKAASKEAPSAEAEALAHRWASAHPQIAARPLLALAQLQARAPLPTPKGQPPVEPLRRACNTLVAIPPLRLAPRLVATVSALLEALGETAAAAAFLDETLDRLGRDALCTTAAIQIDGASDDGGDAADGAADGGRASRQRQHEAILRGAGAFFERHALWRQMAEVQQQLLRANPRDLAARARLVVAASHFDGDLAAQHDALLPDVHRPPARRDDDEEGEGEGEEEEEVDIEQLENLQLPSTGRGYQPAAPVVAAAAAAAATGGKRSLEKGGASAVDPAIGAKRRKQRKPRYPKGYDPANPGPPPDPERWLPKKERSTYRRTKRDKKNAAQMRGPQGAAGGTAGSSALDFSSKAPSGAGPSSAPPLLPPPGEGGRNKGKKKGGKKSGAAW</sequence>
<keyword evidence="8" id="KW-0687">Ribonucleoprotein</keyword>
<dbReference type="AlphaFoldDB" id="A0A8J6C2I2"/>
<dbReference type="PIRSF" id="PIRSF038922">
    <property type="entry name" value="SRP72"/>
    <property type="match status" value="1"/>
</dbReference>
<dbReference type="GO" id="GO:0006614">
    <property type="term" value="P:SRP-dependent cotranslational protein targeting to membrane"/>
    <property type="evidence" value="ECO:0007669"/>
    <property type="project" value="InterPro"/>
</dbReference>
<feature type="compositionally biased region" description="Pro residues" evidence="9">
    <location>
        <begin position="724"/>
        <end position="733"/>
    </location>
</feature>
<dbReference type="GO" id="GO:0043022">
    <property type="term" value="F:ribosome binding"/>
    <property type="evidence" value="ECO:0007669"/>
    <property type="project" value="TreeGrafter"/>
</dbReference>
<organism evidence="11 12">
    <name type="scientific">Diacronema lutheri</name>
    <name type="common">Unicellular marine alga</name>
    <name type="synonym">Monochrysis lutheri</name>
    <dbReference type="NCBI Taxonomy" id="2081491"/>
    <lineage>
        <taxon>Eukaryota</taxon>
        <taxon>Haptista</taxon>
        <taxon>Haptophyta</taxon>
        <taxon>Pavlovophyceae</taxon>
        <taxon>Pavlovales</taxon>
        <taxon>Pavlovaceae</taxon>
        <taxon>Diacronema</taxon>
    </lineage>
</organism>
<evidence type="ECO:0000256" key="2">
    <source>
        <dbReference type="ARBA" id="ARBA00004496"/>
    </source>
</evidence>
<dbReference type="PANTHER" id="PTHR14094">
    <property type="entry name" value="SIGNAL RECOGNITION PARTICLE 72"/>
    <property type="match status" value="1"/>
</dbReference>
<dbReference type="Pfam" id="PF08492">
    <property type="entry name" value="SRP72"/>
    <property type="match status" value="1"/>
</dbReference>
<reference evidence="11" key="1">
    <citation type="submission" date="2021-05" db="EMBL/GenBank/DDBJ databases">
        <title>The genome of the haptophyte Pavlova lutheri (Diacronema luteri, Pavlovales) - a model for lipid biosynthesis in eukaryotic algae.</title>
        <authorList>
            <person name="Hulatt C.J."/>
            <person name="Posewitz M.C."/>
        </authorList>
    </citation>
    <scope>NUCLEOTIDE SEQUENCE</scope>
    <source>
        <strain evidence="11">NIVA-4/92</strain>
    </source>
</reference>
<dbReference type="OrthoDB" id="5421607at2759"/>
<evidence type="ECO:0000259" key="10">
    <source>
        <dbReference type="Pfam" id="PF08492"/>
    </source>
</evidence>
<evidence type="ECO:0000256" key="6">
    <source>
        <dbReference type="ARBA" id="ARBA00022824"/>
    </source>
</evidence>
<comment type="subcellular location">
    <subcellularLocation>
        <location evidence="2">Cytoplasm</location>
    </subcellularLocation>
    <subcellularLocation>
        <location evidence="1">Endoplasmic reticulum</location>
    </subcellularLocation>
</comment>
<dbReference type="InterPro" id="IPR013699">
    <property type="entry name" value="Signal_recog_part_SRP72_RNA-bd"/>
</dbReference>
<dbReference type="GO" id="GO:0008312">
    <property type="term" value="F:7S RNA binding"/>
    <property type="evidence" value="ECO:0007669"/>
    <property type="project" value="InterPro"/>
</dbReference>
<dbReference type="SUPFAM" id="SSF48452">
    <property type="entry name" value="TPR-like"/>
    <property type="match status" value="1"/>
</dbReference>
<evidence type="ECO:0000256" key="3">
    <source>
        <dbReference type="ARBA" id="ARBA00007676"/>
    </source>
</evidence>